<feature type="chain" id="PRO_5044831279" description="NAD(P)-binding domain-containing protein" evidence="1">
    <location>
        <begin position="24"/>
        <end position="396"/>
    </location>
</feature>
<dbReference type="Gene3D" id="3.40.50.720">
    <property type="entry name" value="NAD(P)-binding Rossmann-like Domain"/>
    <property type="match status" value="1"/>
</dbReference>
<dbReference type="PANTHER" id="PTHR15020">
    <property type="entry name" value="FLAVIN REDUCTASE-RELATED"/>
    <property type="match status" value="1"/>
</dbReference>
<comment type="caution">
    <text evidence="3">The sequence shown here is derived from an EMBL/GenBank/DDBJ whole genome shotgun (WGS) entry which is preliminary data.</text>
</comment>
<sequence>MVPTFRFLIASFLLVIILSPTFAFSNRRHRCEISKPSIPTTKLSAVHHDDNIVTTHHATTSPVINRRKWLYTQSALVSSSFLGTRAYADGTPTESNGDAVIPRKVSTENSVIILGANGGTGRECVSAVLASGRPCYATTRSGSFHYYDYENESSPLRRTNPKLHEDEADVTSLDGLLALVDKINVGAPESSVGAIIFAASASAKGKTPGVNDAFSVDYQGVINAARCCIQRDIPRLVVVSSGAVTRPNSAVYKLLNFVGNGIMEAKIRGEDEVRELYRNRGVIEKGLGYTIVRPGGLTNDPLPLGPSYLEVNQGDDKSGRLSRADVAAICVASLDIDSCWDTTFECYLKDTAKPVDNVGLSNILRLTDPTSYKSGREGTGETWNELLGGLKRDFTA</sequence>
<dbReference type="InterPro" id="IPR016040">
    <property type="entry name" value="NAD(P)-bd_dom"/>
</dbReference>
<gene>
    <name evidence="3" type="ORF">HJC23_011084</name>
</gene>
<organism evidence="3 4">
    <name type="scientific">Cyclotella cryptica</name>
    <dbReference type="NCBI Taxonomy" id="29204"/>
    <lineage>
        <taxon>Eukaryota</taxon>
        <taxon>Sar</taxon>
        <taxon>Stramenopiles</taxon>
        <taxon>Ochrophyta</taxon>
        <taxon>Bacillariophyta</taxon>
        <taxon>Coscinodiscophyceae</taxon>
        <taxon>Thalassiosirophycidae</taxon>
        <taxon>Stephanodiscales</taxon>
        <taxon>Stephanodiscaceae</taxon>
        <taxon>Cyclotella</taxon>
    </lineage>
</organism>
<evidence type="ECO:0000259" key="2">
    <source>
        <dbReference type="Pfam" id="PF13460"/>
    </source>
</evidence>
<dbReference type="AlphaFoldDB" id="A0ABD3NY63"/>
<evidence type="ECO:0000313" key="4">
    <source>
        <dbReference type="Proteomes" id="UP001516023"/>
    </source>
</evidence>
<keyword evidence="1" id="KW-0732">Signal</keyword>
<name>A0ABD3NY63_9STRA</name>
<dbReference type="PANTHER" id="PTHR15020:SF11">
    <property type="entry name" value="OS06G0360300 PROTEIN"/>
    <property type="match status" value="1"/>
</dbReference>
<evidence type="ECO:0000256" key="1">
    <source>
        <dbReference type="SAM" id="SignalP"/>
    </source>
</evidence>
<feature type="domain" description="NAD(P)-binding" evidence="2">
    <location>
        <begin position="115"/>
        <end position="335"/>
    </location>
</feature>
<dbReference type="SUPFAM" id="SSF51735">
    <property type="entry name" value="NAD(P)-binding Rossmann-fold domains"/>
    <property type="match status" value="1"/>
</dbReference>
<protein>
    <recommendedName>
        <fullName evidence="2">NAD(P)-binding domain-containing protein</fullName>
    </recommendedName>
</protein>
<evidence type="ECO:0000313" key="3">
    <source>
        <dbReference type="EMBL" id="KAL3780835.1"/>
    </source>
</evidence>
<proteinExistence type="predicted"/>
<feature type="signal peptide" evidence="1">
    <location>
        <begin position="1"/>
        <end position="23"/>
    </location>
</feature>
<dbReference type="Proteomes" id="UP001516023">
    <property type="component" value="Unassembled WGS sequence"/>
</dbReference>
<keyword evidence="4" id="KW-1185">Reference proteome</keyword>
<reference evidence="3 4" key="1">
    <citation type="journal article" date="2020" name="G3 (Bethesda)">
        <title>Improved Reference Genome for Cyclotella cryptica CCMP332, a Model for Cell Wall Morphogenesis, Salinity Adaptation, and Lipid Production in Diatoms (Bacillariophyta).</title>
        <authorList>
            <person name="Roberts W.R."/>
            <person name="Downey K.M."/>
            <person name="Ruck E.C."/>
            <person name="Traller J.C."/>
            <person name="Alverson A.J."/>
        </authorList>
    </citation>
    <scope>NUCLEOTIDE SEQUENCE [LARGE SCALE GENOMIC DNA]</scope>
    <source>
        <strain evidence="3 4">CCMP332</strain>
    </source>
</reference>
<dbReference type="Pfam" id="PF13460">
    <property type="entry name" value="NAD_binding_10"/>
    <property type="match status" value="1"/>
</dbReference>
<dbReference type="InterPro" id="IPR036291">
    <property type="entry name" value="NAD(P)-bd_dom_sf"/>
</dbReference>
<accession>A0ABD3NY63</accession>
<dbReference type="EMBL" id="JABMIG020000337">
    <property type="protein sequence ID" value="KAL3780835.1"/>
    <property type="molecule type" value="Genomic_DNA"/>
</dbReference>